<evidence type="ECO:0000313" key="3">
    <source>
        <dbReference type="Proteomes" id="UP000327011"/>
    </source>
</evidence>
<reference evidence="2 3" key="1">
    <citation type="submission" date="2019-09" db="EMBL/GenBank/DDBJ databases">
        <title>Screening of Novel Bioactive Compounds from Soil-Associated.</title>
        <authorList>
            <person name="Gong X."/>
        </authorList>
    </citation>
    <scope>NUCLEOTIDE SEQUENCE [LARGE SCALE GENOMIC DNA]</scope>
    <source>
        <strain evidence="2 3">Gxj-6</strain>
    </source>
</reference>
<dbReference type="EMBL" id="VYTZ01000018">
    <property type="protein sequence ID" value="KAA9374025.1"/>
    <property type="molecule type" value="Genomic_DNA"/>
</dbReference>
<feature type="transmembrane region" description="Helical" evidence="1">
    <location>
        <begin position="9"/>
        <end position="29"/>
    </location>
</feature>
<feature type="transmembrane region" description="Helical" evidence="1">
    <location>
        <begin position="49"/>
        <end position="71"/>
    </location>
</feature>
<dbReference type="Proteomes" id="UP000327011">
    <property type="component" value="Unassembled WGS sequence"/>
</dbReference>
<evidence type="ECO:0000256" key="1">
    <source>
        <dbReference type="SAM" id="Phobius"/>
    </source>
</evidence>
<name>A0A5J5JSZ4_9ACTN</name>
<gene>
    <name evidence="2" type="ORF">F5972_32825</name>
</gene>
<dbReference type="AlphaFoldDB" id="A0A5J5JSZ4"/>
<accession>A0A5J5JSZ4</accession>
<evidence type="ECO:0000313" key="2">
    <source>
        <dbReference type="EMBL" id="KAA9374025.1"/>
    </source>
</evidence>
<keyword evidence="3" id="KW-1185">Reference proteome</keyword>
<keyword evidence="1" id="KW-0472">Membrane</keyword>
<evidence type="ECO:0008006" key="4">
    <source>
        <dbReference type="Google" id="ProtNLM"/>
    </source>
</evidence>
<keyword evidence="1" id="KW-1133">Transmembrane helix</keyword>
<organism evidence="2 3">
    <name type="scientific">Microbispora cellulosiformans</name>
    <dbReference type="NCBI Taxonomy" id="2614688"/>
    <lineage>
        <taxon>Bacteria</taxon>
        <taxon>Bacillati</taxon>
        <taxon>Actinomycetota</taxon>
        <taxon>Actinomycetes</taxon>
        <taxon>Streptosporangiales</taxon>
        <taxon>Streptosporangiaceae</taxon>
        <taxon>Microbispora</taxon>
    </lineage>
</organism>
<sequence>MRPRLGNRVGLLLVGLVLVAGGLGLLAVARRPGSAPVGLDALGGRPWALPLLAGTAMLVALVASRWLVLALGWGRLGRRTGAGIAMLGVALKGIEGIGRLSVRVAGDGRLRVAVSLQRSADLRQVIRRLDESAVSRLRRTVGRDDAPAVVRLHVRGR</sequence>
<protein>
    <recommendedName>
        <fullName evidence="4">Alkaline shock response membrane anchor protein AmaP</fullName>
    </recommendedName>
</protein>
<proteinExistence type="predicted"/>
<dbReference type="RefSeq" id="WP_150939347.1">
    <property type="nucleotide sequence ID" value="NZ_VYTZ01000018.1"/>
</dbReference>
<comment type="caution">
    <text evidence="2">The sequence shown here is derived from an EMBL/GenBank/DDBJ whole genome shotgun (WGS) entry which is preliminary data.</text>
</comment>
<keyword evidence="1" id="KW-0812">Transmembrane</keyword>